<feature type="domain" description="SET" evidence="6">
    <location>
        <begin position="825"/>
        <end position="958"/>
    </location>
</feature>
<evidence type="ECO:0000256" key="1">
    <source>
        <dbReference type="ARBA" id="ARBA00022603"/>
    </source>
</evidence>
<dbReference type="InterPro" id="IPR045606">
    <property type="entry name" value="ATXR3_C"/>
</dbReference>
<feature type="compositionally biased region" description="Acidic residues" evidence="5">
    <location>
        <begin position="1358"/>
        <end position="1368"/>
    </location>
</feature>
<reference evidence="8 9" key="1">
    <citation type="journal article" date="2021" name="Sci. Rep.">
        <title>Genome sequencing of the multicellular alga Astrephomene provides insights into convergent evolution of germ-soma differentiation.</title>
        <authorList>
            <person name="Yamashita S."/>
            <person name="Yamamoto K."/>
            <person name="Matsuzaki R."/>
            <person name="Suzuki S."/>
            <person name="Yamaguchi H."/>
            <person name="Hirooka S."/>
            <person name="Minakuchi Y."/>
            <person name="Miyagishima S."/>
            <person name="Kawachi M."/>
            <person name="Toyoda A."/>
            <person name="Nozaki H."/>
        </authorList>
    </citation>
    <scope>NUCLEOTIDE SEQUENCE [LARGE SCALE GENOMIC DNA]</scope>
    <source>
        <strain evidence="8 9">NIES-4017</strain>
    </source>
</reference>
<evidence type="ECO:0000259" key="6">
    <source>
        <dbReference type="PROSITE" id="PS50280"/>
    </source>
</evidence>
<feature type="region of interest" description="Disordered" evidence="5">
    <location>
        <begin position="359"/>
        <end position="391"/>
    </location>
</feature>
<dbReference type="PROSITE" id="PS50280">
    <property type="entry name" value="SET"/>
    <property type="match status" value="1"/>
</dbReference>
<evidence type="ECO:0000256" key="3">
    <source>
        <dbReference type="ARBA" id="ARBA00022691"/>
    </source>
</evidence>
<dbReference type="SMART" id="SM00317">
    <property type="entry name" value="SET"/>
    <property type="match status" value="1"/>
</dbReference>
<dbReference type="Proteomes" id="UP001054857">
    <property type="component" value="Unassembled WGS sequence"/>
</dbReference>
<evidence type="ECO:0008006" key="10">
    <source>
        <dbReference type="Google" id="ProtNLM"/>
    </source>
</evidence>
<name>A0AAD3DQE8_9CHLO</name>
<evidence type="ECO:0000256" key="4">
    <source>
        <dbReference type="SAM" id="Coils"/>
    </source>
</evidence>
<evidence type="ECO:0000313" key="8">
    <source>
        <dbReference type="EMBL" id="GFR46120.1"/>
    </source>
</evidence>
<feature type="compositionally biased region" description="Polar residues" evidence="5">
    <location>
        <begin position="603"/>
        <end position="617"/>
    </location>
</feature>
<feature type="compositionally biased region" description="Basic and acidic residues" evidence="5">
    <location>
        <begin position="1418"/>
        <end position="1428"/>
    </location>
</feature>
<dbReference type="SUPFAM" id="SSF82199">
    <property type="entry name" value="SET domain"/>
    <property type="match status" value="1"/>
</dbReference>
<organism evidence="8 9">
    <name type="scientific">Astrephomene gubernaculifera</name>
    <dbReference type="NCBI Taxonomy" id="47775"/>
    <lineage>
        <taxon>Eukaryota</taxon>
        <taxon>Viridiplantae</taxon>
        <taxon>Chlorophyta</taxon>
        <taxon>core chlorophytes</taxon>
        <taxon>Chlorophyceae</taxon>
        <taxon>CS clade</taxon>
        <taxon>Chlamydomonadales</taxon>
        <taxon>Astrephomenaceae</taxon>
        <taxon>Astrephomene</taxon>
    </lineage>
</organism>
<protein>
    <recommendedName>
        <fullName evidence="10">SET domain-containing protein</fullName>
    </recommendedName>
</protein>
<evidence type="ECO:0000256" key="5">
    <source>
        <dbReference type="SAM" id="MobiDB-lite"/>
    </source>
</evidence>
<dbReference type="InterPro" id="IPR001214">
    <property type="entry name" value="SET_dom"/>
</dbReference>
<accession>A0AAD3DQE8</accession>
<dbReference type="Gene3D" id="2.170.270.10">
    <property type="entry name" value="SET domain"/>
    <property type="match status" value="1"/>
</dbReference>
<keyword evidence="3" id="KW-0949">S-adenosyl-L-methionine</keyword>
<feature type="domain" description="Post-SET" evidence="7">
    <location>
        <begin position="968"/>
        <end position="984"/>
    </location>
</feature>
<dbReference type="EMBL" id="BMAR01000012">
    <property type="protein sequence ID" value="GFR46120.1"/>
    <property type="molecule type" value="Genomic_DNA"/>
</dbReference>
<dbReference type="Pfam" id="PF00856">
    <property type="entry name" value="SET"/>
    <property type="match status" value="1"/>
</dbReference>
<keyword evidence="4" id="KW-0175">Coiled coil</keyword>
<keyword evidence="1" id="KW-0489">Methyltransferase</keyword>
<feature type="region of interest" description="Disordered" evidence="5">
    <location>
        <begin position="1175"/>
        <end position="1217"/>
    </location>
</feature>
<dbReference type="Pfam" id="PF19633">
    <property type="entry name" value="SDG2_C"/>
    <property type="match status" value="2"/>
</dbReference>
<comment type="caution">
    <text evidence="8">The sequence shown here is derived from an EMBL/GenBank/DDBJ whole genome shotgun (WGS) entry which is preliminary data.</text>
</comment>
<dbReference type="GO" id="GO:0008168">
    <property type="term" value="F:methyltransferase activity"/>
    <property type="evidence" value="ECO:0007669"/>
    <property type="project" value="UniProtKB-KW"/>
</dbReference>
<feature type="compositionally biased region" description="Low complexity" evidence="5">
    <location>
        <begin position="710"/>
        <end position="727"/>
    </location>
</feature>
<feature type="region of interest" description="Disordered" evidence="5">
    <location>
        <begin position="45"/>
        <end position="74"/>
    </location>
</feature>
<feature type="compositionally biased region" description="Gly residues" evidence="5">
    <location>
        <begin position="372"/>
        <end position="383"/>
    </location>
</feature>
<feature type="compositionally biased region" description="Basic and acidic residues" evidence="5">
    <location>
        <begin position="648"/>
        <end position="657"/>
    </location>
</feature>
<feature type="region of interest" description="Disordered" evidence="5">
    <location>
        <begin position="1328"/>
        <end position="1447"/>
    </location>
</feature>
<keyword evidence="2" id="KW-0808">Transferase</keyword>
<feature type="region of interest" description="Disordered" evidence="5">
    <location>
        <begin position="598"/>
        <end position="671"/>
    </location>
</feature>
<dbReference type="PROSITE" id="PS50868">
    <property type="entry name" value="POST_SET"/>
    <property type="match status" value="1"/>
</dbReference>
<dbReference type="InterPro" id="IPR046341">
    <property type="entry name" value="SET_dom_sf"/>
</dbReference>
<sequence>MADFGCYDELPSVPSNMGDQERRRPRRAAAAAAADVLIATALEEEDELYQETPPRVPKRRGGKQIAAGPGGGRGEHAYNYADNGAAGAGVGAARKRRVEQVDNGEEGPNPIAILPPAPTAAPATGALPLQGVLQPAGMTAYAYAYYNASALAAAAGYQGAALGNGMQYGFQGLQAVQAMQSLQYAQGLQGLHGGGNGIVSAALPAQDGSVAATGLVPPVPSAAAAAVAAPPRKRGRAAAGGGGATANVPLVPGNGSKFFPKESQEEVCRFLLLLVASEARQRGEVSDVPEITQVARERVRQLQPQLRELVPPGVGLDWGGPIKRLELACYRAVEDLCGDLQDPLDAAIAAQLLAIGKGTSSNGNGQTSRAGSSGGASDGGSSGTGESSGLLGNTASASLAASRRNRQLNAMKQTFLAELQEAIDELVRCRVDAMKQAAAKEYNEHMAGILAGLPPELCGIPENVPGAPLPAAVLHNREPYFSVPEWRKQPFQPRSYETLTSYAIRSAIPSECAVLRAKLKTRRPDGAAEHFTLEHGKELGMEECKQKEAQLAAAVRGRRALVLGEHVKEVDCWGMDCYTRRNIFDAVRESGAFKHCRTGEAASKSQGAGTTGTGNCSTDPDDPETADTAAGRMAGPTGLSGGSAADPLRVKAERQGSGREPSPPGAGPAVRIKEEMGIKLEPEVKQEAQPVHGQGGDMTRDDAAIAAALAAAEAEAGGRTGSRQGRGPSRRRAAAAAGEKMQSGTDGVDAAAGQPPLPPPPPPCDPGEAEAINNWIDRCVLCTAIAKGPDGWNLLRVLEAVQADARTRGDKPCGKAASAVISRLKQIGWAYFRLHPKGRGVVCCVPDGLPAFTFVEEYLGELHSPWRWFETQDAIKKLTQQELPDFYNITLERPRDDPDGYDVMFVEAAFMASFASRMSHSCTPNCAAVVVSVNGRLTIAMYAKRKIEPGEELTFDYSSVTESEKEYREAICLCGSRNCRGSYLYYSGSTAFTQIMEQRHNFLHRQVMLLRASMEAVTEDDRVRLRKHSLGPTSLGDGTPGNNKAPEWLVKWAALVLEYVELERRELPGVLLQLPPQLGKYTPESAEIEAEAIAQNRVQQIVITLDKVKHVLRQPGQLQTPPMRKLTEPEELAHLWSGANSIAKRVLKSAAAHLSPSTAITTKLLALWSTGGGGAAGAAPATRGGRSGAASTPSDDEGAAAAPQRRGRGGGGDSEDMAGVLSERLREFADGPDGQKAPQLAKVARLVAKKASTAADARRLLLELEATFRAIDLEEGAGHHTAAADMLHLYGSTLTWFTAERGYKGFASPPIELHEEMAKLHRVKLGVGRGGKSGGAGGASAARKARAAATPASPSDLDTSEEEEDGSDGDGRARKARGGRGGRGGRVGRGGRAGRGHGGRGPGSSKAPPVAAAAATPRRGEDLVKEGDADGMDGSGGAANSSSPSFIVKVHKPPSSSSIRVEDPAVLSKRYGPWFMWGQLSGWFKQTVYDPTASLSAERRGTLSLPDMESCYGARSRYTNKDRTAVLRHLESSPDAQWKTSLQFAFRNDAKIYGSPMFDQVYLEAVGAPHLNPMPEVLRHLKTVKTPLQGRAGR</sequence>
<dbReference type="PANTHER" id="PTHR46655">
    <property type="entry name" value="HISTONE-LYSINE N-METHYLTRANSFERASE ATXR3"/>
    <property type="match status" value="1"/>
</dbReference>
<evidence type="ECO:0000259" key="7">
    <source>
        <dbReference type="PROSITE" id="PS50868"/>
    </source>
</evidence>
<proteinExistence type="predicted"/>
<feature type="coiled-coil region" evidence="4">
    <location>
        <begin position="405"/>
        <end position="436"/>
    </location>
</feature>
<gene>
    <name evidence="8" type="ORF">Agub_g7609</name>
</gene>
<feature type="compositionally biased region" description="Low complexity" evidence="5">
    <location>
        <begin position="1177"/>
        <end position="1192"/>
    </location>
</feature>
<dbReference type="InterPro" id="IPR003616">
    <property type="entry name" value="Post-SET_dom"/>
</dbReference>
<dbReference type="GO" id="GO:0032259">
    <property type="term" value="P:methylation"/>
    <property type="evidence" value="ECO:0007669"/>
    <property type="project" value="UniProtKB-KW"/>
</dbReference>
<feature type="compositionally biased region" description="Low complexity" evidence="5">
    <location>
        <begin position="1339"/>
        <end position="1357"/>
    </location>
</feature>
<feature type="compositionally biased region" description="Low complexity" evidence="5">
    <location>
        <begin position="1407"/>
        <end position="1417"/>
    </location>
</feature>
<feature type="compositionally biased region" description="Gly residues" evidence="5">
    <location>
        <begin position="1381"/>
        <end position="1391"/>
    </location>
</feature>
<feature type="compositionally biased region" description="Gly residues" evidence="5">
    <location>
        <begin position="1328"/>
        <end position="1338"/>
    </location>
</feature>
<feature type="region of interest" description="Disordered" evidence="5">
    <location>
        <begin position="710"/>
        <end position="767"/>
    </location>
</feature>
<feature type="compositionally biased region" description="Pro residues" evidence="5">
    <location>
        <begin position="755"/>
        <end position="765"/>
    </location>
</feature>
<evidence type="ECO:0000313" key="9">
    <source>
        <dbReference type="Proteomes" id="UP001054857"/>
    </source>
</evidence>
<evidence type="ECO:0000256" key="2">
    <source>
        <dbReference type="ARBA" id="ARBA00022679"/>
    </source>
</evidence>
<keyword evidence="9" id="KW-1185">Reference proteome</keyword>
<dbReference type="PANTHER" id="PTHR46655:SF1">
    <property type="entry name" value="HISTONE-LYSINE N-METHYLTRANSFERASE ATXR3"/>
    <property type="match status" value="1"/>
</dbReference>
<feature type="region of interest" description="Disordered" evidence="5">
    <location>
        <begin position="1"/>
        <end position="28"/>
    </location>
</feature>